<name>A0A4Y2DU55_ARAVE</name>
<dbReference type="AlphaFoldDB" id="A0A4Y2DU55"/>
<reference evidence="1 2" key="1">
    <citation type="journal article" date="2019" name="Sci. Rep.">
        <title>Orb-weaving spider Araneus ventricosus genome elucidates the spidroin gene catalogue.</title>
        <authorList>
            <person name="Kono N."/>
            <person name="Nakamura H."/>
            <person name="Ohtoshi R."/>
            <person name="Moran D.A.P."/>
            <person name="Shinohara A."/>
            <person name="Yoshida Y."/>
            <person name="Fujiwara M."/>
            <person name="Mori M."/>
            <person name="Tomita M."/>
            <person name="Arakawa K."/>
        </authorList>
    </citation>
    <scope>NUCLEOTIDE SEQUENCE [LARGE SCALE GENOMIC DNA]</scope>
</reference>
<sequence length="102" mass="11397">MAWLLAHWRIYPIRSIGSGGPVAWPPCSLHPNPLDFFFWGNMKSLIYDTPVDSVEDLVAQTKLTHHQKSWRGCASHSFASVNCATTRVSATLSTCCELFSDQ</sequence>
<evidence type="ECO:0000313" key="1">
    <source>
        <dbReference type="EMBL" id="GBM19827.1"/>
    </source>
</evidence>
<protein>
    <submittedName>
        <fullName evidence="1">Uncharacterized protein</fullName>
    </submittedName>
</protein>
<keyword evidence="2" id="KW-1185">Reference proteome</keyword>
<evidence type="ECO:0000313" key="2">
    <source>
        <dbReference type="Proteomes" id="UP000499080"/>
    </source>
</evidence>
<dbReference type="InterPro" id="IPR036397">
    <property type="entry name" value="RNaseH_sf"/>
</dbReference>
<dbReference type="Gene3D" id="3.30.420.10">
    <property type="entry name" value="Ribonuclease H-like superfamily/Ribonuclease H"/>
    <property type="match status" value="1"/>
</dbReference>
<proteinExistence type="predicted"/>
<comment type="caution">
    <text evidence="1">The sequence shown here is derived from an EMBL/GenBank/DDBJ whole genome shotgun (WGS) entry which is preliminary data.</text>
</comment>
<dbReference type="Proteomes" id="UP000499080">
    <property type="component" value="Unassembled WGS sequence"/>
</dbReference>
<dbReference type="EMBL" id="BGPR01000431">
    <property type="protein sequence ID" value="GBM19827.1"/>
    <property type="molecule type" value="Genomic_DNA"/>
</dbReference>
<dbReference type="GO" id="GO:0003676">
    <property type="term" value="F:nucleic acid binding"/>
    <property type="evidence" value="ECO:0007669"/>
    <property type="project" value="InterPro"/>
</dbReference>
<gene>
    <name evidence="1" type="ORF">AVEN_86164_1</name>
</gene>
<accession>A0A4Y2DU55</accession>
<organism evidence="1 2">
    <name type="scientific">Araneus ventricosus</name>
    <name type="common">Orbweaver spider</name>
    <name type="synonym">Epeira ventricosa</name>
    <dbReference type="NCBI Taxonomy" id="182803"/>
    <lineage>
        <taxon>Eukaryota</taxon>
        <taxon>Metazoa</taxon>
        <taxon>Ecdysozoa</taxon>
        <taxon>Arthropoda</taxon>
        <taxon>Chelicerata</taxon>
        <taxon>Arachnida</taxon>
        <taxon>Araneae</taxon>
        <taxon>Araneomorphae</taxon>
        <taxon>Entelegynae</taxon>
        <taxon>Araneoidea</taxon>
        <taxon>Araneidae</taxon>
        <taxon>Araneus</taxon>
    </lineage>
</organism>